<dbReference type="Pfam" id="PF02637">
    <property type="entry name" value="GatB_Yqey"/>
    <property type="match status" value="1"/>
</dbReference>
<dbReference type="InterPro" id="IPR017959">
    <property type="entry name" value="Asn/Gln-tRNA_amidoTrfase_suB/E"/>
</dbReference>
<dbReference type="STRING" id="1802532.A2210_02260"/>
<evidence type="ECO:0000256" key="9">
    <source>
        <dbReference type="ARBA" id="ARBA00047913"/>
    </source>
</evidence>
<comment type="similarity">
    <text evidence="1 10">Belongs to the GatB/GatE family. GatB subfamily.</text>
</comment>
<evidence type="ECO:0000256" key="1">
    <source>
        <dbReference type="ARBA" id="ARBA00005306"/>
    </source>
</evidence>
<comment type="catalytic activity">
    <reaction evidence="9 10">
        <text>L-glutamyl-tRNA(Gln) + L-glutamine + ATP + H2O = L-glutaminyl-tRNA(Gln) + L-glutamate + ADP + phosphate + H(+)</text>
        <dbReference type="Rhea" id="RHEA:17521"/>
        <dbReference type="Rhea" id="RHEA-COMP:9681"/>
        <dbReference type="Rhea" id="RHEA-COMP:9684"/>
        <dbReference type="ChEBI" id="CHEBI:15377"/>
        <dbReference type="ChEBI" id="CHEBI:15378"/>
        <dbReference type="ChEBI" id="CHEBI:29985"/>
        <dbReference type="ChEBI" id="CHEBI:30616"/>
        <dbReference type="ChEBI" id="CHEBI:43474"/>
        <dbReference type="ChEBI" id="CHEBI:58359"/>
        <dbReference type="ChEBI" id="CHEBI:78520"/>
        <dbReference type="ChEBI" id="CHEBI:78521"/>
        <dbReference type="ChEBI" id="CHEBI:456216"/>
    </reaction>
</comment>
<organism evidence="12 13">
    <name type="scientific">Candidatus Woesebacteria bacterium RIFOXYA1_FULL_40_18</name>
    <dbReference type="NCBI Taxonomy" id="1802532"/>
    <lineage>
        <taxon>Bacteria</taxon>
        <taxon>Candidatus Woeseibacteriota</taxon>
    </lineage>
</organism>
<evidence type="ECO:0000256" key="2">
    <source>
        <dbReference type="ARBA" id="ARBA00011123"/>
    </source>
</evidence>
<dbReference type="InterPro" id="IPR023168">
    <property type="entry name" value="GatB_Yqey_C_2"/>
</dbReference>
<evidence type="ECO:0000256" key="7">
    <source>
        <dbReference type="ARBA" id="ARBA00024799"/>
    </source>
</evidence>
<protein>
    <recommendedName>
        <fullName evidence="10">Aspartyl/glutamyl-tRNA(Asn/Gln) amidotransferase subunit B</fullName>
        <shortName evidence="10">Asp/Glu-ADT subunit B</shortName>
        <ecNumber evidence="10">6.3.5.-</ecNumber>
    </recommendedName>
</protein>
<dbReference type="NCBIfam" id="TIGR00133">
    <property type="entry name" value="gatB"/>
    <property type="match status" value="1"/>
</dbReference>
<dbReference type="PROSITE" id="PS01234">
    <property type="entry name" value="GATB"/>
    <property type="match status" value="1"/>
</dbReference>
<comment type="caution">
    <text evidence="12">The sequence shown here is derived from an EMBL/GenBank/DDBJ whole genome shotgun (WGS) entry which is preliminary data.</text>
</comment>
<dbReference type="Proteomes" id="UP000177855">
    <property type="component" value="Unassembled WGS sequence"/>
</dbReference>
<dbReference type="NCBIfam" id="NF004014">
    <property type="entry name" value="PRK05477.1-4"/>
    <property type="match status" value="1"/>
</dbReference>
<keyword evidence="6 10" id="KW-0648">Protein biosynthesis</keyword>
<evidence type="ECO:0000313" key="13">
    <source>
        <dbReference type="Proteomes" id="UP000177855"/>
    </source>
</evidence>
<evidence type="ECO:0000256" key="8">
    <source>
        <dbReference type="ARBA" id="ARBA00047380"/>
    </source>
</evidence>
<dbReference type="AlphaFoldDB" id="A0A1F8CHW6"/>
<dbReference type="InterPro" id="IPR004413">
    <property type="entry name" value="GatB"/>
</dbReference>
<proteinExistence type="inferred from homology"/>
<reference evidence="12 13" key="1">
    <citation type="journal article" date="2016" name="Nat. Commun.">
        <title>Thousands of microbial genomes shed light on interconnected biogeochemical processes in an aquifer system.</title>
        <authorList>
            <person name="Anantharaman K."/>
            <person name="Brown C.T."/>
            <person name="Hug L.A."/>
            <person name="Sharon I."/>
            <person name="Castelle C.J."/>
            <person name="Probst A.J."/>
            <person name="Thomas B.C."/>
            <person name="Singh A."/>
            <person name="Wilkins M.J."/>
            <person name="Karaoz U."/>
            <person name="Brodie E.L."/>
            <person name="Williams K.H."/>
            <person name="Hubbard S.S."/>
            <person name="Banfield J.F."/>
        </authorList>
    </citation>
    <scope>NUCLEOTIDE SEQUENCE [LARGE SCALE GENOMIC DNA]</scope>
</reference>
<evidence type="ECO:0000259" key="11">
    <source>
        <dbReference type="SMART" id="SM00845"/>
    </source>
</evidence>
<comment type="catalytic activity">
    <reaction evidence="8 10">
        <text>L-aspartyl-tRNA(Asn) + L-glutamine + ATP + H2O = L-asparaginyl-tRNA(Asn) + L-glutamate + ADP + phosphate + 2 H(+)</text>
        <dbReference type="Rhea" id="RHEA:14513"/>
        <dbReference type="Rhea" id="RHEA-COMP:9674"/>
        <dbReference type="Rhea" id="RHEA-COMP:9677"/>
        <dbReference type="ChEBI" id="CHEBI:15377"/>
        <dbReference type="ChEBI" id="CHEBI:15378"/>
        <dbReference type="ChEBI" id="CHEBI:29985"/>
        <dbReference type="ChEBI" id="CHEBI:30616"/>
        <dbReference type="ChEBI" id="CHEBI:43474"/>
        <dbReference type="ChEBI" id="CHEBI:58359"/>
        <dbReference type="ChEBI" id="CHEBI:78515"/>
        <dbReference type="ChEBI" id="CHEBI:78516"/>
        <dbReference type="ChEBI" id="CHEBI:456216"/>
    </reaction>
</comment>
<evidence type="ECO:0000256" key="4">
    <source>
        <dbReference type="ARBA" id="ARBA00022741"/>
    </source>
</evidence>
<dbReference type="Gene3D" id="1.10.150.380">
    <property type="entry name" value="GatB domain, N-terminal subdomain"/>
    <property type="match status" value="1"/>
</dbReference>
<dbReference type="HAMAP" id="MF_00121">
    <property type="entry name" value="GatB"/>
    <property type="match status" value="1"/>
</dbReference>
<dbReference type="InterPro" id="IPR042114">
    <property type="entry name" value="GatB_C_1"/>
</dbReference>
<dbReference type="EC" id="6.3.5.-" evidence="10"/>
<keyword evidence="3 10" id="KW-0436">Ligase</keyword>
<evidence type="ECO:0000256" key="3">
    <source>
        <dbReference type="ARBA" id="ARBA00022598"/>
    </source>
</evidence>
<dbReference type="EMBL" id="MGHS01000046">
    <property type="protein sequence ID" value="OGM75831.1"/>
    <property type="molecule type" value="Genomic_DNA"/>
</dbReference>
<comment type="function">
    <text evidence="7 10">Allows the formation of correctly charged Asn-tRNA(Asn) or Gln-tRNA(Gln) through the transamidation of misacylated Asp-tRNA(Asn) or Glu-tRNA(Gln) in organisms which lack either or both of asparaginyl-tRNA or glutaminyl-tRNA synthetases. The reaction takes place in the presence of glutamine and ATP through an activated phospho-Asp-tRNA(Asn) or phospho-Glu-tRNA(Gln).</text>
</comment>
<dbReference type="GO" id="GO:0006412">
    <property type="term" value="P:translation"/>
    <property type="evidence" value="ECO:0007669"/>
    <property type="project" value="UniProtKB-UniRule"/>
</dbReference>
<dbReference type="NCBIfam" id="NF004012">
    <property type="entry name" value="PRK05477.1-2"/>
    <property type="match status" value="1"/>
</dbReference>
<dbReference type="GO" id="GO:0005524">
    <property type="term" value="F:ATP binding"/>
    <property type="evidence" value="ECO:0007669"/>
    <property type="project" value="UniProtKB-KW"/>
</dbReference>
<evidence type="ECO:0000313" key="12">
    <source>
        <dbReference type="EMBL" id="OGM75831.1"/>
    </source>
</evidence>
<sequence>MENITAFIGLEVHIELETMSKMFCGCSASHFGKKPNTQVCPVCLGLPGALPYPNQKAIEDCVKLGLAFGCKINDFSKFDRKHYFYPDLPKGYQISQYDIPLCVNGQWLMVNGQRIKIRRIHLEEDTAKLVHQTLEGSKVSLIDFNRSGVPLAELVTEPDFNSAEEVSDFLKEVQLIVRYLGISNADMEKGSMRLEANISLQKLENSKTPRIQELPNYKVELKNINSFRFVKNAIDYEIKRQTALLEKGETPIQETRGYDENKGKTFSQRTKEEAQDYRYFPEPDIPPIEIGEFKIKNLKLKIPELPIQKTQRYARDYQLPKEYVDILVSSLELAGYFEDAVELGKKHNLSAKIIADLIVNKKLNEEFPEPAGLVKKIVELTRKVYVSEKEAEKAVSLVLKEHPKAQEDYKKGKVEVVGFLIGQVQAKLKGKGNPKEIVELLKGKIGE</sequence>
<dbReference type="Gene3D" id="1.10.10.410">
    <property type="match status" value="1"/>
</dbReference>
<dbReference type="InterPro" id="IPR014746">
    <property type="entry name" value="Gln_synth/guanido_kin_cat_dom"/>
</dbReference>
<dbReference type="GO" id="GO:0050567">
    <property type="term" value="F:glutaminyl-tRNA synthase (glutamine-hydrolyzing) activity"/>
    <property type="evidence" value="ECO:0007669"/>
    <property type="project" value="UniProtKB-UniRule"/>
</dbReference>
<gene>
    <name evidence="10" type="primary">gatB</name>
    <name evidence="12" type="ORF">A2210_02260</name>
</gene>
<dbReference type="InterPro" id="IPR003789">
    <property type="entry name" value="Asn/Gln_tRNA_amidoTrase-B-like"/>
</dbReference>
<name>A0A1F8CHW6_9BACT</name>
<keyword evidence="4 10" id="KW-0547">Nucleotide-binding</keyword>
<evidence type="ECO:0000256" key="6">
    <source>
        <dbReference type="ARBA" id="ARBA00022917"/>
    </source>
</evidence>
<accession>A0A1F8CHW6</accession>
<dbReference type="GO" id="GO:0050566">
    <property type="term" value="F:asparaginyl-tRNA synthase (glutamine-hydrolyzing) activity"/>
    <property type="evidence" value="ECO:0007669"/>
    <property type="project" value="RHEA"/>
</dbReference>
<feature type="domain" description="Asn/Gln amidotransferase" evidence="11">
    <location>
        <begin position="335"/>
        <end position="445"/>
    </location>
</feature>
<dbReference type="PANTHER" id="PTHR11659">
    <property type="entry name" value="GLUTAMYL-TRNA GLN AMIDOTRANSFERASE SUBUNIT B MITOCHONDRIAL AND PROKARYOTIC PET112-RELATED"/>
    <property type="match status" value="1"/>
</dbReference>
<evidence type="ECO:0000256" key="5">
    <source>
        <dbReference type="ARBA" id="ARBA00022840"/>
    </source>
</evidence>
<dbReference type="InterPro" id="IPR018027">
    <property type="entry name" value="Asn/Gln_amidotransferase"/>
</dbReference>
<dbReference type="Pfam" id="PF02934">
    <property type="entry name" value="GatB_N"/>
    <property type="match status" value="1"/>
</dbReference>
<dbReference type="SMART" id="SM00845">
    <property type="entry name" value="GatB_Yqey"/>
    <property type="match status" value="1"/>
</dbReference>
<comment type="subunit">
    <text evidence="2 10">Heterotrimer of A, B and C subunits.</text>
</comment>
<evidence type="ECO:0000256" key="10">
    <source>
        <dbReference type="HAMAP-Rule" id="MF_00121"/>
    </source>
</evidence>
<dbReference type="SUPFAM" id="SSF89095">
    <property type="entry name" value="GatB/YqeY motif"/>
    <property type="match status" value="1"/>
</dbReference>
<dbReference type="SUPFAM" id="SSF55931">
    <property type="entry name" value="Glutamine synthetase/guanido kinase"/>
    <property type="match status" value="1"/>
</dbReference>
<dbReference type="InterPro" id="IPR017958">
    <property type="entry name" value="Gln-tRNA_amidoTrfase_suB_CS"/>
</dbReference>
<keyword evidence="5 10" id="KW-0067">ATP-binding</keyword>
<dbReference type="InterPro" id="IPR006075">
    <property type="entry name" value="Asn/Gln-tRNA_Trfase_suB/E_cat"/>
</dbReference>